<sequence>MDRVSSVLERRGKGLYFWSDMRASKGFVKRLPTRAKPPTTPSATVIEANILDAVTWHELVQPYIDADESRLDRGWDWVKFLLLAELVEEIFGRQVTYVQIVCPAPGTETLIPIAQMIMSSGYPFVAERTERPEFVWWLTTAPETFLVNHGIQPLSALKGLIDTAAQSRVSKDELGSTLIRWAVPTCWKNTLTRD</sequence>
<accession>A0A1G7UIZ9</accession>
<organism evidence="1 2">
    <name type="scientific">Paraburkholderia phenazinium</name>
    <dbReference type="NCBI Taxonomy" id="60549"/>
    <lineage>
        <taxon>Bacteria</taxon>
        <taxon>Pseudomonadati</taxon>
        <taxon>Pseudomonadota</taxon>
        <taxon>Betaproteobacteria</taxon>
        <taxon>Burkholderiales</taxon>
        <taxon>Burkholderiaceae</taxon>
        <taxon>Paraburkholderia</taxon>
    </lineage>
</organism>
<dbReference type="AlphaFoldDB" id="A0A1G7UIZ9"/>
<gene>
    <name evidence="1" type="ORF">SAMN05216466_103465</name>
</gene>
<dbReference type="Proteomes" id="UP000199706">
    <property type="component" value="Unassembled WGS sequence"/>
</dbReference>
<dbReference type="EMBL" id="FNCJ01000003">
    <property type="protein sequence ID" value="SDG47049.1"/>
    <property type="molecule type" value="Genomic_DNA"/>
</dbReference>
<name>A0A1G7UIZ9_9BURK</name>
<protein>
    <submittedName>
        <fullName evidence="1">Uncharacterized protein</fullName>
    </submittedName>
</protein>
<dbReference type="RefSeq" id="WP_090683713.1">
    <property type="nucleotide sequence ID" value="NZ_CADERL010000005.1"/>
</dbReference>
<reference evidence="1 2" key="1">
    <citation type="submission" date="2016-10" db="EMBL/GenBank/DDBJ databases">
        <authorList>
            <person name="de Groot N.N."/>
        </authorList>
    </citation>
    <scope>NUCLEOTIDE SEQUENCE [LARGE SCALE GENOMIC DNA]</scope>
    <source>
        <strain evidence="1 2">LMG 2247</strain>
    </source>
</reference>
<proteinExistence type="predicted"/>
<dbReference type="OrthoDB" id="7016160at2"/>
<evidence type="ECO:0000313" key="2">
    <source>
        <dbReference type="Proteomes" id="UP000199706"/>
    </source>
</evidence>
<evidence type="ECO:0000313" key="1">
    <source>
        <dbReference type="EMBL" id="SDG47049.1"/>
    </source>
</evidence>